<reference evidence="2 3" key="1">
    <citation type="journal article" date="2013" name="Genome Announc.">
        <title>Genome Sequence of Streptomyces violaceusniger Strain SPC6, a Halotolerant Streptomycete That Exhibits Rapid Growth and Development.</title>
        <authorList>
            <person name="Chen X."/>
            <person name="Zhang B."/>
            <person name="Zhang W."/>
            <person name="Wu X."/>
            <person name="Zhang M."/>
            <person name="Chen T."/>
            <person name="Liu G."/>
            <person name="Dyson P."/>
        </authorList>
    </citation>
    <scope>NUCLEOTIDE SEQUENCE [LARGE SCALE GENOMIC DNA]</scope>
    <source>
        <strain evidence="2 3">SPC6</strain>
    </source>
</reference>
<comment type="caution">
    <text evidence="2">The sequence shown here is derived from an EMBL/GenBank/DDBJ whole genome shotgun (WGS) entry which is preliminary data.</text>
</comment>
<dbReference type="STRING" id="1306406.J116_008180"/>
<keyword evidence="3" id="KW-1185">Reference proteome</keyword>
<dbReference type="EMBL" id="ASHX02000001">
    <property type="protein sequence ID" value="OEJ94450.1"/>
    <property type="molecule type" value="Genomic_DNA"/>
</dbReference>
<dbReference type="eggNOG" id="ENOG502ZXB7">
    <property type="taxonomic scope" value="Bacteria"/>
</dbReference>
<feature type="region of interest" description="Disordered" evidence="1">
    <location>
        <begin position="117"/>
        <end position="144"/>
    </location>
</feature>
<protein>
    <submittedName>
        <fullName evidence="2">Uncharacterized protein</fullName>
    </submittedName>
</protein>
<dbReference type="Proteomes" id="UP000095329">
    <property type="component" value="Unassembled WGS sequence"/>
</dbReference>
<dbReference type="AlphaFoldDB" id="A0A1D3DQ52"/>
<evidence type="ECO:0000313" key="3">
    <source>
        <dbReference type="Proteomes" id="UP000095329"/>
    </source>
</evidence>
<evidence type="ECO:0000256" key="1">
    <source>
        <dbReference type="SAM" id="MobiDB-lite"/>
    </source>
</evidence>
<organism evidence="2 3">
    <name type="scientific">Streptomyces thermolilacinus SPC6</name>
    <dbReference type="NCBI Taxonomy" id="1306406"/>
    <lineage>
        <taxon>Bacteria</taxon>
        <taxon>Bacillati</taxon>
        <taxon>Actinomycetota</taxon>
        <taxon>Actinomycetes</taxon>
        <taxon>Kitasatosporales</taxon>
        <taxon>Streptomycetaceae</taxon>
        <taxon>Streptomyces</taxon>
    </lineage>
</organism>
<evidence type="ECO:0000313" key="2">
    <source>
        <dbReference type="EMBL" id="OEJ94450.1"/>
    </source>
</evidence>
<gene>
    <name evidence="2" type="ORF">J116_008180</name>
</gene>
<feature type="compositionally biased region" description="Low complexity" evidence="1">
    <location>
        <begin position="134"/>
        <end position="144"/>
    </location>
</feature>
<sequence>MTDSAVPHPARLPGCGGGPLTHRPGLLEEPLFWLGHLSSCVHSDETGELLWGADHDAAGDFQDGLWTRADWPSFTVPLADEHRLHVVYRTLADDMGIDYLLHHPDRDQAELLARDDGHFMGPGLSRPEHRRSARPSAAPAARVR</sequence>
<accession>A0A1D3DQ52</accession>
<dbReference type="RefSeq" id="WP_069818292.1">
    <property type="nucleotide sequence ID" value="NZ_ASHX02000001.1"/>
</dbReference>
<proteinExistence type="predicted"/>
<name>A0A1D3DQ52_9ACTN</name>